<gene>
    <name evidence="1" type="ORF">E5A74_07850</name>
</gene>
<sequence>MSNHLEDLTAEWLEYNGYFVRKSVLVGKRPKGGFEGELDVVGLHPQTRHLIHIECSLDADTWDRREERFTAKFERGRRYIASLFNGLDIDTDPDQVALLQFGGGTRTELGGARIIWVSDFMSDMLALLRTRSPDKRAVPSTLPLLRSIQLAAQPPKARKSAGCLIPEQSPETL</sequence>
<organism evidence="1 2">
    <name type="scientific">Sphingomonas naasensis</name>
    <dbReference type="NCBI Taxonomy" id="1344951"/>
    <lineage>
        <taxon>Bacteria</taxon>
        <taxon>Pseudomonadati</taxon>
        <taxon>Pseudomonadota</taxon>
        <taxon>Alphaproteobacteria</taxon>
        <taxon>Sphingomonadales</taxon>
        <taxon>Sphingomonadaceae</taxon>
        <taxon>Sphingomonas</taxon>
    </lineage>
</organism>
<reference evidence="1 2" key="1">
    <citation type="submission" date="2019-04" db="EMBL/GenBank/DDBJ databases">
        <title>Sphingomonas psychrotolerans sp. nov., isolated from soil in the Tianshan Mountains, Xinjiang, China.</title>
        <authorList>
            <person name="Luo Y."/>
            <person name="Sheng H."/>
        </authorList>
    </citation>
    <scope>NUCLEOTIDE SEQUENCE [LARGE SCALE GENOMIC DNA]</scope>
    <source>
        <strain evidence="1 2">KIS18-15</strain>
    </source>
</reference>
<comment type="caution">
    <text evidence="1">The sequence shown here is derived from an EMBL/GenBank/DDBJ whole genome shotgun (WGS) entry which is preliminary data.</text>
</comment>
<dbReference type="RefSeq" id="WP_135983677.1">
    <property type="nucleotide sequence ID" value="NZ_JAASQM010000002.1"/>
</dbReference>
<proteinExistence type="predicted"/>
<dbReference type="AlphaFoldDB" id="A0A4S1WN07"/>
<dbReference type="OrthoDB" id="8479975at2"/>
<dbReference type="EMBL" id="SRXU01000002">
    <property type="protein sequence ID" value="TGX44664.1"/>
    <property type="molecule type" value="Genomic_DNA"/>
</dbReference>
<evidence type="ECO:0000313" key="1">
    <source>
        <dbReference type="EMBL" id="TGX44664.1"/>
    </source>
</evidence>
<protein>
    <submittedName>
        <fullName evidence="1">Uncharacterized protein</fullName>
    </submittedName>
</protein>
<keyword evidence="2" id="KW-1185">Reference proteome</keyword>
<evidence type="ECO:0000313" key="2">
    <source>
        <dbReference type="Proteomes" id="UP000309848"/>
    </source>
</evidence>
<name>A0A4S1WN07_9SPHN</name>
<dbReference type="Proteomes" id="UP000309848">
    <property type="component" value="Unassembled WGS sequence"/>
</dbReference>
<accession>A0A4S1WN07</accession>